<dbReference type="Proteomes" id="UP000586042">
    <property type="component" value="Unassembled WGS sequence"/>
</dbReference>
<gene>
    <name evidence="2" type="ORF">HTZ77_35715</name>
</gene>
<dbReference type="EMBL" id="JABWGN010000016">
    <property type="protein sequence ID" value="NUW36717.1"/>
    <property type="molecule type" value="Genomic_DNA"/>
</dbReference>
<keyword evidence="3" id="KW-1185">Reference proteome</keyword>
<evidence type="ECO:0000313" key="2">
    <source>
        <dbReference type="EMBL" id="NUW36717.1"/>
    </source>
</evidence>
<evidence type="ECO:0000313" key="3">
    <source>
        <dbReference type="Proteomes" id="UP000586042"/>
    </source>
</evidence>
<evidence type="ECO:0008006" key="4">
    <source>
        <dbReference type="Google" id="ProtNLM"/>
    </source>
</evidence>
<sequence>MDHGSDDRRESAGAGVPWAGVVVTVMSVIAMAAIGWAAWDSLPEVVTTRPATPARHGVTVPRLVFVTALPMALAFVGVVVAGGTALADRVFPRTPLSPRGPVPARVMVWPRGALWLMTPPSVRAGTLNVLFVALPLFLVVLQAGVLLRAAGHDLPLDTVVAVAFGLLLVALGGRLARIGPWYGSAGERRSRRVAAALMTAVGVACAAGAPLFPPLVVAAASAVLFPAIHAAFVLRGVTKAR</sequence>
<keyword evidence="1" id="KW-1133">Transmembrane helix</keyword>
<feature type="transmembrane region" description="Helical" evidence="1">
    <location>
        <begin position="218"/>
        <end position="237"/>
    </location>
</feature>
<feature type="transmembrane region" description="Helical" evidence="1">
    <location>
        <begin position="193"/>
        <end position="212"/>
    </location>
</feature>
<dbReference type="AlphaFoldDB" id="A0A7Y6IEC6"/>
<reference evidence="2 3" key="1">
    <citation type="submission" date="2020-06" db="EMBL/GenBank/DDBJ databases">
        <title>Nonomuraea sp. SMC257, a novel actinomycete isolated from soil.</title>
        <authorList>
            <person name="Chanama M."/>
        </authorList>
    </citation>
    <scope>NUCLEOTIDE SEQUENCE [LARGE SCALE GENOMIC DNA]</scope>
    <source>
        <strain evidence="2 3">SMC257</strain>
    </source>
</reference>
<feature type="transmembrane region" description="Helical" evidence="1">
    <location>
        <begin position="63"/>
        <end position="87"/>
    </location>
</feature>
<feature type="transmembrane region" description="Helical" evidence="1">
    <location>
        <begin position="127"/>
        <end position="148"/>
    </location>
</feature>
<evidence type="ECO:0000256" key="1">
    <source>
        <dbReference type="SAM" id="Phobius"/>
    </source>
</evidence>
<comment type="caution">
    <text evidence="2">The sequence shown here is derived from an EMBL/GenBank/DDBJ whole genome shotgun (WGS) entry which is preliminary data.</text>
</comment>
<dbReference type="RefSeq" id="WP_175594159.1">
    <property type="nucleotide sequence ID" value="NZ_JABWGN010000016.1"/>
</dbReference>
<keyword evidence="1" id="KW-0812">Transmembrane</keyword>
<accession>A0A7Y6IEC6</accession>
<proteinExistence type="predicted"/>
<organism evidence="2 3">
    <name type="scientific">Nonomuraea montanisoli</name>
    <dbReference type="NCBI Taxonomy" id="2741721"/>
    <lineage>
        <taxon>Bacteria</taxon>
        <taxon>Bacillati</taxon>
        <taxon>Actinomycetota</taxon>
        <taxon>Actinomycetes</taxon>
        <taxon>Streptosporangiales</taxon>
        <taxon>Streptosporangiaceae</taxon>
        <taxon>Nonomuraea</taxon>
    </lineage>
</organism>
<feature type="transmembrane region" description="Helical" evidence="1">
    <location>
        <begin position="12"/>
        <end position="39"/>
    </location>
</feature>
<protein>
    <recommendedName>
        <fullName evidence="4">DUF1648 domain-containing protein</fullName>
    </recommendedName>
</protein>
<feature type="transmembrane region" description="Helical" evidence="1">
    <location>
        <begin position="154"/>
        <end position="172"/>
    </location>
</feature>
<name>A0A7Y6IEC6_9ACTN</name>
<keyword evidence="1" id="KW-0472">Membrane</keyword>